<accession>A0A2N5TUM7</accession>
<evidence type="ECO:0000313" key="2">
    <source>
        <dbReference type="EMBL" id="PLW29184.1"/>
    </source>
</evidence>
<evidence type="ECO:0000256" key="1">
    <source>
        <dbReference type="SAM" id="MobiDB-lite"/>
    </source>
</evidence>
<proteinExistence type="predicted"/>
<name>A0A2N5TUM7_9BASI</name>
<reference evidence="2 3" key="1">
    <citation type="submission" date="2017-11" db="EMBL/GenBank/DDBJ databases">
        <title>De novo assembly and phasing of dikaryotic genomes from two isolates of Puccinia coronata f. sp. avenae, the causal agent of oat crown rust.</title>
        <authorList>
            <person name="Miller M.E."/>
            <person name="Zhang Y."/>
            <person name="Omidvar V."/>
            <person name="Sperschneider J."/>
            <person name="Schwessinger B."/>
            <person name="Raley C."/>
            <person name="Palmer J.M."/>
            <person name="Garnica D."/>
            <person name="Upadhyaya N."/>
            <person name="Rathjen J."/>
            <person name="Taylor J.M."/>
            <person name="Park R.F."/>
            <person name="Dodds P.N."/>
            <person name="Hirsch C.D."/>
            <person name="Kianian S.F."/>
            <person name="Figueroa M."/>
        </authorList>
    </citation>
    <scope>NUCLEOTIDE SEQUENCE [LARGE SCALE GENOMIC DNA]</scope>
    <source>
        <strain evidence="2">12NC29</strain>
    </source>
</reference>
<comment type="caution">
    <text evidence="2">The sequence shown here is derived from an EMBL/GenBank/DDBJ whole genome shotgun (WGS) entry which is preliminary data.</text>
</comment>
<dbReference type="OrthoDB" id="2505957at2759"/>
<dbReference type="SUPFAM" id="SSF56672">
    <property type="entry name" value="DNA/RNA polymerases"/>
    <property type="match status" value="1"/>
</dbReference>
<dbReference type="Gene3D" id="3.10.10.10">
    <property type="entry name" value="HIV Type 1 Reverse Transcriptase, subunit A, domain 1"/>
    <property type="match status" value="1"/>
</dbReference>
<feature type="region of interest" description="Disordered" evidence="1">
    <location>
        <begin position="1"/>
        <end position="43"/>
    </location>
</feature>
<protein>
    <submittedName>
        <fullName evidence="2">Uncharacterized protein</fullName>
    </submittedName>
</protein>
<dbReference type="Proteomes" id="UP000235388">
    <property type="component" value="Unassembled WGS sequence"/>
</dbReference>
<gene>
    <name evidence="2" type="ORF">PCANC_25830</name>
</gene>
<organism evidence="2 3">
    <name type="scientific">Puccinia coronata f. sp. avenae</name>
    <dbReference type="NCBI Taxonomy" id="200324"/>
    <lineage>
        <taxon>Eukaryota</taxon>
        <taxon>Fungi</taxon>
        <taxon>Dikarya</taxon>
        <taxon>Basidiomycota</taxon>
        <taxon>Pucciniomycotina</taxon>
        <taxon>Pucciniomycetes</taxon>
        <taxon>Pucciniales</taxon>
        <taxon>Pucciniaceae</taxon>
        <taxon>Puccinia</taxon>
    </lineage>
</organism>
<dbReference type="AlphaFoldDB" id="A0A2N5TUM7"/>
<dbReference type="InterPro" id="IPR043502">
    <property type="entry name" value="DNA/RNA_pol_sf"/>
</dbReference>
<keyword evidence="3" id="KW-1185">Reference proteome</keyword>
<dbReference type="STRING" id="200324.A0A2N5TUM7"/>
<evidence type="ECO:0000313" key="3">
    <source>
        <dbReference type="Proteomes" id="UP000235388"/>
    </source>
</evidence>
<sequence>MLGPFSPPLAGGPLHYPEDLADRGLQSAEPPPAEPRRKGVNSPLVSGLRGGCQEFSGAQVLRGAAAGLESRNKAPFEDQSELRTWSLLQHGLNGLAQRTFLGAWKAGRVTKARLGVVNFGPEGWLRPDKLNLIKNVLAERNQAIAFDESERGLLKELYGLSYIIPVVEHKPWQKKKIPILAAKMDEYIRILRERVRNGLYEQSTSSYTSPVFCVLKSNGKLRVVHNLQPLNKVTVKDAGVVFQI</sequence>
<dbReference type="EMBL" id="PGCJ01000419">
    <property type="protein sequence ID" value="PLW29184.1"/>
    <property type="molecule type" value="Genomic_DNA"/>
</dbReference>